<evidence type="ECO:0000256" key="2">
    <source>
        <dbReference type="ARBA" id="ARBA00022679"/>
    </source>
</evidence>
<feature type="region of interest" description="Disordered" evidence="5">
    <location>
        <begin position="390"/>
        <end position="471"/>
    </location>
</feature>
<dbReference type="InterPro" id="IPR034683">
    <property type="entry name" value="IspD/TarI"/>
</dbReference>
<comment type="similarity">
    <text evidence="1">Belongs to the IspD/TarI cytidylyltransferase family. IspD subfamily.</text>
</comment>
<feature type="compositionally biased region" description="Basic and acidic residues" evidence="5">
    <location>
        <begin position="332"/>
        <end position="351"/>
    </location>
</feature>
<dbReference type="PANTHER" id="PTHR43015:SF1">
    <property type="entry name" value="D-RIBITOL-5-PHOSPHATE CYTIDYLYLTRANSFERASE"/>
    <property type="match status" value="1"/>
</dbReference>
<dbReference type="SUPFAM" id="SSF53448">
    <property type="entry name" value="Nucleotide-diphospho-sugar transferases"/>
    <property type="match status" value="1"/>
</dbReference>
<evidence type="ECO:0000313" key="7">
    <source>
        <dbReference type="Proteomes" id="UP000735302"/>
    </source>
</evidence>
<dbReference type="GO" id="GO:0008299">
    <property type="term" value="P:isoprenoid biosynthetic process"/>
    <property type="evidence" value="ECO:0007669"/>
    <property type="project" value="InterPro"/>
</dbReference>
<protein>
    <recommendedName>
        <fullName evidence="4">2-C-methyl-D-erythritol 4-phosphate cytidylyltransferase, chloroplastic</fullName>
    </recommendedName>
</protein>
<feature type="region of interest" description="Disordered" evidence="5">
    <location>
        <begin position="332"/>
        <end position="377"/>
    </location>
</feature>
<reference evidence="6 7" key="1">
    <citation type="journal article" date="2021" name="Elife">
        <title>Chloroplast acquisition without the gene transfer in kleptoplastic sea slugs, Plakobranchus ocellatus.</title>
        <authorList>
            <person name="Maeda T."/>
            <person name="Takahashi S."/>
            <person name="Yoshida T."/>
            <person name="Shimamura S."/>
            <person name="Takaki Y."/>
            <person name="Nagai Y."/>
            <person name="Toyoda A."/>
            <person name="Suzuki Y."/>
            <person name="Arimoto A."/>
            <person name="Ishii H."/>
            <person name="Satoh N."/>
            <person name="Nishiyama T."/>
            <person name="Hasebe M."/>
            <person name="Maruyama T."/>
            <person name="Minagawa J."/>
            <person name="Obokata J."/>
            <person name="Shigenobu S."/>
        </authorList>
    </citation>
    <scope>NUCLEOTIDE SEQUENCE [LARGE SCALE GENOMIC DNA]</scope>
</reference>
<dbReference type="AlphaFoldDB" id="A0AAV3Y2W4"/>
<dbReference type="Pfam" id="PF01128">
    <property type="entry name" value="IspD"/>
    <property type="match status" value="1"/>
</dbReference>
<gene>
    <name evidence="6" type="ORF">PoB_000356200</name>
</gene>
<proteinExistence type="inferred from homology"/>
<dbReference type="Gene3D" id="3.90.550.10">
    <property type="entry name" value="Spore Coat Polysaccharide Biosynthesis Protein SpsA, Chain A"/>
    <property type="match status" value="1"/>
</dbReference>
<dbReference type="GO" id="GO:0035269">
    <property type="term" value="P:protein O-linked glycosylation via mannose"/>
    <property type="evidence" value="ECO:0007669"/>
    <property type="project" value="TreeGrafter"/>
</dbReference>
<keyword evidence="3 6" id="KW-0548">Nucleotidyltransferase</keyword>
<evidence type="ECO:0000313" key="6">
    <source>
        <dbReference type="EMBL" id="GFN77056.1"/>
    </source>
</evidence>
<dbReference type="Proteomes" id="UP000735302">
    <property type="component" value="Unassembled WGS sequence"/>
</dbReference>
<dbReference type="PANTHER" id="PTHR43015">
    <property type="entry name" value="D-RIBITOL-5-PHOSPHATE CYTIDYLYLTRANSFERASE"/>
    <property type="match status" value="1"/>
</dbReference>
<sequence length="538" mass="59948">MTTNMKADVVIPAAGSSVRMKMPIAKQFQEVCGHPILSYTVDCFHRLPWIRHIVVAVDSSQTEHTRSIVEKYGFEKVMICEGGHTRHRSICSAVQALRDACEDDDVVLIHDAARPFVSEEIISKVVSAAQRHKAAGVTRPLVSTVIQGDEHGQLVESLDRQVYRNSEMPQAFHYGVIAKAYSNCTKYDLDFGTECLLLALKYCSCSACLVEGTDDLWKVTYQKDLYTMESVVKEKFTTLWFAQGMETTSALPAEVENKILRWPFQVVTSENSPANTFITFVELKQISQSFTNFAWLAAQVARSCSNQNFSSRVRLKPFVLLVFTLDTNHEGKSDVGHRVDGKEWRSHEKSMLGKTSNCISESTSHQDLSNNTKERSHSIVTDAEDHSLVSNASDLSPLSSQVSPPNRKYLKLSASSASSQSENNHRTNMPGDAASRDRLGQRRDAASDDRLGQRGESNHYNQCGGEGCKSEPGQKQLTFDLCSTALTRAKACLRQAFKKVPFTIVGITSEVSPHLADRLLDLVWHRAAYLDSQLLDWA</sequence>
<evidence type="ECO:0000256" key="1">
    <source>
        <dbReference type="ARBA" id="ARBA00009789"/>
    </source>
</evidence>
<dbReference type="GO" id="GO:0047349">
    <property type="term" value="F:D-ribitol-5-phosphate cytidylyltransferase activity"/>
    <property type="evidence" value="ECO:0007669"/>
    <property type="project" value="TreeGrafter"/>
</dbReference>
<feature type="compositionally biased region" description="Polar residues" evidence="5">
    <location>
        <begin position="390"/>
        <end position="404"/>
    </location>
</feature>
<evidence type="ECO:0000256" key="3">
    <source>
        <dbReference type="ARBA" id="ARBA00022695"/>
    </source>
</evidence>
<feature type="compositionally biased region" description="Basic and acidic residues" evidence="5">
    <location>
        <begin position="434"/>
        <end position="457"/>
    </location>
</feature>
<evidence type="ECO:0000256" key="4">
    <source>
        <dbReference type="ARBA" id="ARBA00069967"/>
    </source>
</evidence>
<keyword evidence="7" id="KW-1185">Reference proteome</keyword>
<dbReference type="InterPro" id="IPR029044">
    <property type="entry name" value="Nucleotide-diphossugar_trans"/>
</dbReference>
<name>A0AAV3Y2W4_9GAST</name>
<evidence type="ECO:0000256" key="5">
    <source>
        <dbReference type="SAM" id="MobiDB-lite"/>
    </source>
</evidence>
<dbReference type="PROSITE" id="PS01295">
    <property type="entry name" value="ISPD"/>
    <property type="match status" value="1"/>
</dbReference>
<organism evidence="6 7">
    <name type="scientific">Plakobranchus ocellatus</name>
    <dbReference type="NCBI Taxonomy" id="259542"/>
    <lineage>
        <taxon>Eukaryota</taxon>
        <taxon>Metazoa</taxon>
        <taxon>Spiralia</taxon>
        <taxon>Lophotrochozoa</taxon>
        <taxon>Mollusca</taxon>
        <taxon>Gastropoda</taxon>
        <taxon>Heterobranchia</taxon>
        <taxon>Euthyneura</taxon>
        <taxon>Panpulmonata</taxon>
        <taxon>Sacoglossa</taxon>
        <taxon>Placobranchoidea</taxon>
        <taxon>Plakobranchidae</taxon>
        <taxon>Plakobranchus</taxon>
    </lineage>
</organism>
<dbReference type="GO" id="GO:0005829">
    <property type="term" value="C:cytosol"/>
    <property type="evidence" value="ECO:0007669"/>
    <property type="project" value="TreeGrafter"/>
</dbReference>
<comment type="caution">
    <text evidence="6">The sequence shown here is derived from an EMBL/GenBank/DDBJ whole genome shotgun (WGS) entry which is preliminary data.</text>
</comment>
<dbReference type="CDD" id="cd02516">
    <property type="entry name" value="CDP-ME_synthetase"/>
    <property type="match status" value="1"/>
</dbReference>
<accession>A0AAV3Y2W4</accession>
<feature type="compositionally biased region" description="Polar residues" evidence="5">
    <location>
        <begin position="353"/>
        <end position="371"/>
    </location>
</feature>
<dbReference type="FunFam" id="3.90.550.10:FF:000003">
    <property type="entry name" value="2-C-methyl-D-erythritol 4-phosphate cytidylyltransferase"/>
    <property type="match status" value="1"/>
</dbReference>
<dbReference type="InterPro" id="IPR018294">
    <property type="entry name" value="ISPD_synthase_CS"/>
</dbReference>
<dbReference type="EMBL" id="BLXT01000437">
    <property type="protein sequence ID" value="GFN77056.1"/>
    <property type="molecule type" value="Genomic_DNA"/>
</dbReference>
<keyword evidence="2" id="KW-0808">Transferase</keyword>
<dbReference type="GO" id="GO:0050518">
    <property type="term" value="F:2-C-methyl-D-erythritol 4-phosphate cytidylyltransferase activity"/>
    <property type="evidence" value="ECO:0007669"/>
    <property type="project" value="UniProtKB-ARBA"/>
</dbReference>